<comment type="subcellular location">
    <subcellularLocation>
        <location evidence="1">Nucleus</location>
    </subcellularLocation>
</comment>
<evidence type="ECO:0000256" key="11">
    <source>
        <dbReference type="PIRSR" id="PIRSR610347-3"/>
    </source>
</evidence>
<evidence type="ECO:0000313" key="14">
    <source>
        <dbReference type="Proteomes" id="UP001620626"/>
    </source>
</evidence>
<dbReference type="InterPro" id="IPR010347">
    <property type="entry name" value="Tdp1"/>
</dbReference>
<evidence type="ECO:0000256" key="1">
    <source>
        <dbReference type="ARBA" id="ARBA00004123"/>
    </source>
</evidence>
<dbReference type="InterPro" id="IPR001736">
    <property type="entry name" value="PLipase_D/transphosphatidylase"/>
</dbReference>
<keyword evidence="6" id="KW-0269">Exonuclease</keyword>
<protein>
    <recommendedName>
        <fullName evidence="12">PLD phosphodiesterase domain-containing protein</fullName>
    </recommendedName>
</protein>
<dbReference type="PANTHER" id="PTHR12415:SF0">
    <property type="entry name" value="TYROSYL-DNA PHOSPHODIESTERASE 1"/>
    <property type="match status" value="1"/>
</dbReference>
<evidence type="ECO:0000256" key="7">
    <source>
        <dbReference type="ARBA" id="ARBA00023204"/>
    </source>
</evidence>
<dbReference type="GO" id="GO:0005634">
    <property type="term" value="C:nucleus"/>
    <property type="evidence" value="ECO:0007669"/>
    <property type="project" value="UniProtKB-SubCell"/>
</dbReference>
<name>A0ABD2JKG2_9BILA</name>
<dbReference type="PANTHER" id="PTHR12415">
    <property type="entry name" value="TYROSYL-DNA PHOSPHODIESTERASE 1"/>
    <property type="match status" value="1"/>
</dbReference>
<evidence type="ECO:0000313" key="13">
    <source>
        <dbReference type="EMBL" id="KAL3091096.1"/>
    </source>
</evidence>
<keyword evidence="5" id="KW-0378">Hydrolase</keyword>
<dbReference type="PROSITE" id="PS50035">
    <property type="entry name" value="PLD"/>
    <property type="match status" value="1"/>
</dbReference>
<keyword evidence="7" id="KW-0234">DNA repair</keyword>
<evidence type="ECO:0000256" key="6">
    <source>
        <dbReference type="ARBA" id="ARBA00022839"/>
    </source>
</evidence>
<keyword evidence="4" id="KW-0227">DNA damage</keyword>
<evidence type="ECO:0000256" key="4">
    <source>
        <dbReference type="ARBA" id="ARBA00022763"/>
    </source>
</evidence>
<keyword evidence="8" id="KW-0539">Nucleus</keyword>
<dbReference type="Gene3D" id="3.30.870.10">
    <property type="entry name" value="Endonuclease Chain A"/>
    <property type="match status" value="2"/>
</dbReference>
<gene>
    <name evidence="13" type="ORF">niasHT_027856</name>
</gene>
<dbReference type="EMBL" id="JBICBT010000950">
    <property type="protein sequence ID" value="KAL3091096.1"/>
    <property type="molecule type" value="Genomic_DNA"/>
</dbReference>
<feature type="binding site" evidence="10">
    <location>
        <position position="147"/>
    </location>
    <ligand>
        <name>substrate</name>
    </ligand>
</feature>
<keyword evidence="14" id="KW-1185">Reference proteome</keyword>
<evidence type="ECO:0000256" key="9">
    <source>
        <dbReference type="PIRSR" id="PIRSR610347-1"/>
    </source>
</evidence>
<comment type="similarity">
    <text evidence="2">Belongs to the tyrosyl-DNA phosphodiesterase family.</text>
</comment>
<feature type="active site" description="Proton donor/acceptor" evidence="9">
    <location>
        <position position="435"/>
    </location>
</feature>
<comment type="caution">
    <text evidence="13">The sequence shown here is derived from an EMBL/GenBank/DDBJ whole genome shotgun (WGS) entry which is preliminary data.</text>
</comment>
<dbReference type="Pfam" id="PF06087">
    <property type="entry name" value="Tyr-DNA_phospho"/>
    <property type="match status" value="1"/>
</dbReference>
<dbReference type="SUPFAM" id="SSF56024">
    <property type="entry name" value="Phospholipase D/nuclease"/>
    <property type="match status" value="2"/>
</dbReference>
<feature type="active site" description="Nucleophile" evidence="9">
    <location>
        <position position="145"/>
    </location>
</feature>
<sequence>MKRQLADGEQRIGSDEKLSKIEVMENRSSEPTVSDLVDGGVHLVKVACLGAEANDRAIDGTVPRALSLFELIRAIRPAASIHFNYCIDPQWVLRQYAPRRLRQCPITFVVGSRHLDALRAAVPPPLAANVRCVGVPLPFAYGTHHAKLSLFESEDGRALHVVVGTANLVPEDWGAKTQAFYHARGKFAMAAKKAKGDAVAVTANPIVNSGGTTSTALTSAVAAETAFVEQQSVTASTSTEGRQQQRFRDDLVAYLRAAYPPSAGEVHRTIQFWVERIEQADFSHIKDRIVASVPGRFQRSATDGDASCRFGHLRLRRLLSEAFSAEERQRHKTFVGQFSSVGSLGARPEAWLCDEFLTSLSGGRSMISASSLKLIYPSVENVRRSLEGYAAGLSLPYSSQTHQKQTYLKQFLHQWRIIVFVLIFPRPFMSAASPHVKSYVALDAAGECQWLLLTSANLSHSAWGKLEKGGTQLFIRSFELGVLMCAKDNHRRQSPGGALFPPFDIPLTKYSADDEPFLVDMLYPTKTDANGFRGAMDAQ</sequence>
<feature type="binding site" evidence="10">
    <location>
        <position position="437"/>
    </location>
    <ligand>
        <name>substrate</name>
    </ligand>
</feature>
<evidence type="ECO:0000256" key="5">
    <source>
        <dbReference type="ARBA" id="ARBA00022801"/>
    </source>
</evidence>
<reference evidence="13 14" key="1">
    <citation type="submission" date="2024-10" db="EMBL/GenBank/DDBJ databases">
        <authorList>
            <person name="Kim D."/>
        </authorList>
    </citation>
    <scope>NUCLEOTIDE SEQUENCE [LARGE SCALE GENOMIC DNA]</scope>
    <source>
        <strain evidence="13">BH-2024</strain>
    </source>
</reference>
<evidence type="ECO:0000256" key="2">
    <source>
        <dbReference type="ARBA" id="ARBA00010205"/>
    </source>
</evidence>
<dbReference type="GO" id="GO:0004527">
    <property type="term" value="F:exonuclease activity"/>
    <property type="evidence" value="ECO:0007669"/>
    <property type="project" value="UniProtKB-KW"/>
</dbReference>
<feature type="domain" description="PLD phosphodiesterase" evidence="12">
    <location>
        <begin position="140"/>
        <end position="172"/>
    </location>
</feature>
<evidence type="ECO:0000256" key="3">
    <source>
        <dbReference type="ARBA" id="ARBA00022722"/>
    </source>
</evidence>
<organism evidence="13 14">
    <name type="scientific">Heterodera trifolii</name>
    <dbReference type="NCBI Taxonomy" id="157864"/>
    <lineage>
        <taxon>Eukaryota</taxon>
        <taxon>Metazoa</taxon>
        <taxon>Ecdysozoa</taxon>
        <taxon>Nematoda</taxon>
        <taxon>Chromadorea</taxon>
        <taxon>Rhabditida</taxon>
        <taxon>Tylenchina</taxon>
        <taxon>Tylenchomorpha</taxon>
        <taxon>Tylenchoidea</taxon>
        <taxon>Heteroderidae</taxon>
        <taxon>Heteroderinae</taxon>
        <taxon>Heterodera</taxon>
    </lineage>
</organism>
<evidence type="ECO:0000259" key="12">
    <source>
        <dbReference type="PROSITE" id="PS50035"/>
    </source>
</evidence>
<evidence type="ECO:0000256" key="8">
    <source>
        <dbReference type="ARBA" id="ARBA00023242"/>
    </source>
</evidence>
<dbReference type="Proteomes" id="UP001620626">
    <property type="component" value="Unassembled WGS sequence"/>
</dbReference>
<feature type="site" description="Interaction with DNA" evidence="11">
    <location>
        <position position="459"/>
    </location>
</feature>
<keyword evidence="3" id="KW-0540">Nuclease</keyword>
<dbReference type="GO" id="GO:0006281">
    <property type="term" value="P:DNA repair"/>
    <property type="evidence" value="ECO:0007669"/>
    <property type="project" value="UniProtKB-KW"/>
</dbReference>
<accession>A0ABD2JKG2</accession>
<dbReference type="AlphaFoldDB" id="A0ABD2JKG2"/>
<proteinExistence type="inferred from homology"/>
<evidence type="ECO:0000256" key="10">
    <source>
        <dbReference type="PIRSR" id="PIRSR610347-2"/>
    </source>
</evidence>